<organism evidence="1 2">
    <name type="scientific">Geofilum rubicundum JCM 15548</name>
    <dbReference type="NCBI Taxonomy" id="1236989"/>
    <lineage>
        <taxon>Bacteria</taxon>
        <taxon>Pseudomonadati</taxon>
        <taxon>Bacteroidota</taxon>
        <taxon>Bacteroidia</taxon>
        <taxon>Marinilabiliales</taxon>
        <taxon>Marinilabiliaceae</taxon>
        <taxon>Geofilum</taxon>
    </lineage>
</organism>
<evidence type="ECO:0000313" key="2">
    <source>
        <dbReference type="Proteomes" id="UP000032900"/>
    </source>
</evidence>
<dbReference type="STRING" id="1236989.JCM15548_12890"/>
<dbReference type="Proteomes" id="UP000032900">
    <property type="component" value="Unassembled WGS sequence"/>
</dbReference>
<gene>
    <name evidence="1" type="ORF">JCM15548_12890</name>
</gene>
<keyword evidence="2" id="KW-1185">Reference proteome</keyword>
<evidence type="ECO:0000313" key="1">
    <source>
        <dbReference type="EMBL" id="GAO30603.1"/>
    </source>
</evidence>
<reference evidence="1 2" key="1">
    <citation type="journal article" date="2015" name="Microbes Environ.">
        <title>Distribution and evolution of nitrogen fixation genes in the phylum bacteroidetes.</title>
        <authorList>
            <person name="Inoue J."/>
            <person name="Oshima K."/>
            <person name="Suda W."/>
            <person name="Sakamoto M."/>
            <person name="Iino T."/>
            <person name="Noda S."/>
            <person name="Hongoh Y."/>
            <person name="Hattori M."/>
            <person name="Ohkuma M."/>
        </authorList>
    </citation>
    <scope>NUCLEOTIDE SEQUENCE [LARGE SCALE GENOMIC DNA]</scope>
    <source>
        <strain evidence="1">JCM 15548</strain>
    </source>
</reference>
<name>A0A0E9LZ72_9BACT</name>
<dbReference type="AlphaFoldDB" id="A0A0E9LZ72"/>
<protein>
    <submittedName>
        <fullName evidence="1">Uncharacterized protein</fullName>
    </submittedName>
</protein>
<dbReference type="EMBL" id="BAZW01000026">
    <property type="protein sequence ID" value="GAO30603.1"/>
    <property type="molecule type" value="Genomic_DNA"/>
</dbReference>
<comment type="caution">
    <text evidence="1">The sequence shown here is derived from an EMBL/GenBank/DDBJ whole genome shotgun (WGS) entry which is preliminary data.</text>
</comment>
<dbReference type="RefSeq" id="WP_227625761.1">
    <property type="nucleotide sequence ID" value="NZ_BAZW01000026.1"/>
</dbReference>
<sequence>MMAPSKTIKHLIFVPLLLLLTGTGHAQSLNRQIKFINHLTNSGYYEESLAENLRTPRQGLSQPASDSLNYLAGWAAYYLKELATSTSYLTKVSPSSELYPKSHLFAAYNQIHLSHYQEGQSILSDFKPQNTPDQHFVHYLSSGVQLLQRDLAGFDSTLLQLPKDYFGFSKELANLQSIQTDLLARKDKSVWLSGLLSAILPGSGKIYAGKTGQGITTFLLTTGLALVTFENYHKNGIESASTLLFGSAFTVFYAGNIYGSMYSAKTANDDFYHLQNQKILFNLHIPLRNIFD</sequence>
<accession>A0A0E9LZ72</accession>
<proteinExistence type="predicted"/>